<dbReference type="GO" id="GO:0005615">
    <property type="term" value="C:extracellular space"/>
    <property type="evidence" value="ECO:0007669"/>
    <property type="project" value="TreeGrafter"/>
</dbReference>
<dbReference type="WBParaSite" id="PSAMB.scaffold12size138133.g197.t1">
    <property type="protein sequence ID" value="PSAMB.scaffold12size138133.g197.t1"/>
    <property type="gene ID" value="PSAMB.scaffold12size138133.g197"/>
</dbReference>
<feature type="binding site" evidence="13">
    <location>
        <position position="127"/>
    </location>
    <ligand>
        <name>Zn(2+)</name>
        <dbReference type="ChEBI" id="CHEBI:29105"/>
        <label>2</label>
        <note>catalytic</note>
    </ligand>
</feature>
<dbReference type="SMART" id="SM00235">
    <property type="entry name" value="ZnMc"/>
    <property type="match status" value="1"/>
</dbReference>
<evidence type="ECO:0000256" key="5">
    <source>
        <dbReference type="ARBA" id="ARBA00022737"/>
    </source>
</evidence>
<dbReference type="GO" id="GO:0006508">
    <property type="term" value="P:proteolysis"/>
    <property type="evidence" value="ECO:0007669"/>
    <property type="project" value="UniProtKB-KW"/>
</dbReference>
<feature type="binding site" evidence="14">
    <location>
        <position position="135"/>
    </location>
    <ligand>
        <name>Zn(2+)</name>
        <dbReference type="ChEBI" id="CHEBI:29105"/>
        <label>2</label>
        <note>catalytic</note>
    </ligand>
</feature>
<keyword evidence="7 13" id="KW-0862">Zinc</keyword>
<dbReference type="InterPro" id="IPR006026">
    <property type="entry name" value="Peptidase_Metallo"/>
</dbReference>
<feature type="binding site" evidence="14">
    <location>
        <position position="51"/>
    </location>
    <ligand>
        <name>Ca(2+)</name>
        <dbReference type="ChEBI" id="CHEBI:29108"/>
        <label>2</label>
    </ligand>
</feature>
<feature type="binding site" evidence="14">
    <location>
        <position position="91"/>
    </location>
    <ligand>
        <name>Ca(2+)</name>
        <dbReference type="ChEBI" id="CHEBI:29108"/>
        <label>3</label>
    </ligand>
</feature>
<dbReference type="SMART" id="SM00120">
    <property type="entry name" value="HX"/>
    <property type="match status" value="4"/>
</dbReference>
<keyword evidence="10" id="KW-0865">Zymogen</keyword>
<comment type="similarity">
    <text evidence="1">Belongs to the peptidase M10A family.</text>
</comment>
<dbReference type="CDD" id="cd00094">
    <property type="entry name" value="HX"/>
    <property type="match status" value="1"/>
</dbReference>
<dbReference type="PANTHER" id="PTHR10201:SF308">
    <property type="entry name" value="MATRIX METALLOPROTEINASE 2"/>
    <property type="match status" value="1"/>
</dbReference>
<dbReference type="PIRSF" id="PIRSF001191">
    <property type="entry name" value="Peptidase_M10A_matrix"/>
    <property type="match status" value="1"/>
</dbReference>
<keyword evidence="4" id="KW-0732">Signal</keyword>
<dbReference type="FunFam" id="2.110.10.10:FF:000002">
    <property type="entry name" value="Matrix metallopeptidase 3"/>
    <property type="match status" value="1"/>
</dbReference>
<organism evidence="18 19">
    <name type="scientific">Plectus sambesii</name>
    <dbReference type="NCBI Taxonomy" id="2011161"/>
    <lineage>
        <taxon>Eukaryota</taxon>
        <taxon>Metazoa</taxon>
        <taxon>Ecdysozoa</taxon>
        <taxon>Nematoda</taxon>
        <taxon>Chromadorea</taxon>
        <taxon>Plectida</taxon>
        <taxon>Plectina</taxon>
        <taxon>Plectoidea</taxon>
        <taxon>Plectidae</taxon>
        <taxon>Plectus</taxon>
    </lineage>
</organism>
<feature type="binding site" evidence="14">
    <location>
        <position position="260"/>
    </location>
    <ligand>
        <name>Ca(2+)</name>
        <dbReference type="ChEBI" id="CHEBI:29108"/>
        <label>4</label>
    </ligand>
</feature>
<feature type="binding site" evidence="14">
    <location>
        <position position="68"/>
    </location>
    <ligand>
        <name>Ca(2+)</name>
        <dbReference type="ChEBI" id="CHEBI:29108"/>
        <label>3</label>
    </ligand>
</feature>
<dbReference type="AlphaFoldDB" id="A0A914UVR2"/>
<evidence type="ECO:0000256" key="6">
    <source>
        <dbReference type="ARBA" id="ARBA00022801"/>
    </source>
</evidence>
<feature type="region of interest" description="Disordered" evidence="16">
    <location>
        <begin position="167"/>
        <end position="201"/>
    </location>
</feature>
<accession>A0A914UVR2</accession>
<feature type="binding site" evidence="14">
    <location>
        <position position="76"/>
    </location>
    <ligand>
        <name>Zn(2+)</name>
        <dbReference type="ChEBI" id="CHEBI:29105"/>
        <label>1</label>
    </ligand>
</feature>
<dbReference type="GO" id="GO:0030574">
    <property type="term" value="P:collagen catabolic process"/>
    <property type="evidence" value="ECO:0007669"/>
    <property type="project" value="TreeGrafter"/>
</dbReference>
<feature type="repeat" description="Hemopexin" evidence="15">
    <location>
        <begin position="306"/>
        <end position="354"/>
    </location>
</feature>
<dbReference type="InterPro" id="IPR033739">
    <property type="entry name" value="M10A_MMP"/>
</dbReference>
<sequence>MHSTQNCTFSIRNAPRTLSVGDVRRSIYDALKSWEGVSALTFQESSDPSADIQVSFEQGDHDDSYPFDGPDVVLAHAFFPSPGRGGDVHFDAEELWTKRRVGDAYTREVSLLSVAIHELGHSLGLHHSDVEGSIMYPYYQYTTDADHTGPRLHYDDILAVQELYGRGEHPVPEPPPPTPKKTTTTAAPTTTTEYVPTTTKAGPPNICTSSIDAISKIRQETFVFKGRWFWRYDASGQLVEKPVELNRFWSDLPETVTHVDAVYERKIDGKDSIVFFIGKMYYEFDGRQMLPGFPKPLTDLGLPDWVDHVSAVFVWEYNEKTYLFSGEDYWRFDENEGRVEIDYPRKIESNWHGIPVELDGDGFTDHEGRTLFFHKNQVYHFQGVFMNVARGYPKSTATFWPYCQGNPDQGEIRYDFLRKAPRRRQRLLTNGSCVLEAVSNESSPQDRPI</sequence>
<evidence type="ECO:0000256" key="13">
    <source>
        <dbReference type="PIRSR" id="PIRSR001191-2"/>
    </source>
</evidence>
<dbReference type="InterPro" id="IPR018487">
    <property type="entry name" value="Hemopexin-like_repeat"/>
</dbReference>
<evidence type="ECO:0000256" key="15">
    <source>
        <dbReference type="PROSITE-ProRule" id="PRU01011"/>
    </source>
</evidence>
<feature type="binding site" evidence="14">
    <location>
        <position position="212"/>
    </location>
    <ligand>
        <name>Ca(2+)</name>
        <dbReference type="ChEBI" id="CHEBI:29108"/>
        <label>4</label>
    </ligand>
</feature>
<feature type="binding site" evidence="14">
    <location>
        <position position="87"/>
    </location>
    <ligand>
        <name>Ca(2+)</name>
        <dbReference type="ChEBI" id="CHEBI:29108"/>
        <label>2</label>
    </ligand>
</feature>
<feature type="binding site" evidence="13">
    <location>
        <position position="121"/>
    </location>
    <ligand>
        <name>Zn(2+)</name>
        <dbReference type="ChEBI" id="CHEBI:29105"/>
        <label>2</label>
        <note>catalytic</note>
    </ligand>
</feature>
<feature type="binding site" evidence="14">
    <location>
        <position position="85"/>
    </location>
    <ligand>
        <name>Ca(2+)</name>
        <dbReference type="ChEBI" id="CHEBI:29108"/>
        <label>2</label>
    </ligand>
</feature>
<feature type="repeat" description="Hemopexin" evidence="15">
    <location>
        <begin position="355"/>
        <end position="403"/>
    </location>
</feature>
<dbReference type="PANTHER" id="PTHR10201">
    <property type="entry name" value="MATRIX METALLOPROTEINASE"/>
    <property type="match status" value="1"/>
</dbReference>
<keyword evidence="3 13" id="KW-0479">Metal-binding</keyword>
<dbReference type="Proteomes" id="UP000887566">
    <property type="component" value="Unplaced"/>
</dbReference>
<feature type="binding site" evidence="14">
    <location>
        <position position="310"/>
    </location>
    <ligand>
        <name>Ca(2+)</name>
        <dbReference type="ChEBI" id="CHEBI:29108"/>
        <label>4</label>
    </ligand>
</feature>
<comment type="cofactor">
    <cofactor evidence="14">
        <name>Ca(2+)</name>
        <dbReference type="ChEBI" id="CHEBI:29108"/>
    </cofactor>
    <text evidence="14">Can bind about 5 Ca(2+) ions per subunit.</text>
</comment>
<dbReference type="PROSITE" id="PS51642">
    <property type="entry name" value="HEMOPEXIN_2"/>
    <property type="match status" value="4"/>
</dbReference>
<protein>
    <submittedName>
        <fullName evidence="19">Peptidase metallopeptidase domain-containing protein</fullName>
    </submittedName>
</protein>
<feature type="binding site" evidence="14">
    <location>
        <position position="61"/>
    </location>
    <ligand>
        <name>Zn(2+)</name>
        <dbReference type="ChEBI" id="CHEBI:29105"/>
        <label>1</label>
    </ligand>
</feature>
<feature type="binding site" evidence="14">
    <location>
        <position position="359"/>
    </location>
    <ligand>
        <name>Ca(2+)</name>
        <dbReference type="ChEBI" id="CHEBI:29108"/>
        <label>4</label>
    </ligand>
</feature>
<dbReference type="SUPFAM" id="SSF55486">
    <property type="entry name" value="Metalloproteases ('zincins'), catalytic domain"/>
    <property type="match status" value="1"/>
</dbReference>
<evidence type="ECO:0000256" key="7">
    <source>
        <dbReference type="ARBA" id="ARBA00022833"/>
    </source>
</evidence>
<dbReference type="GO" id="GO:0008270">
    <property type="term" value="F:zinc ion binding"/>
    <property type="evidence" value="ECO:0007669"/>
    <property type="project" value="InterPro"/>
</dbReference>
<keyword evidence="18" id="KW-1185">Reference proteome</keyword>
<feature type="binding site" evidence="14">
    <location>
        <position position="63"/>
    </location>
    <ligand>
        <name>Zn(2+)</name>
        <dbReference type="ChEBI" id="CHEBI:29105"/>
        <label>1</label>
    </ligand>
</feature>
<feature type="compositionally biased region" description="Low complexity" evidence="16">
    <location>
        <begin position="180"/>
        <end position="199"/>
    </location>
</feature>
<dbReference type="InterPro" id="IPR000585">
    <property type="entry name" value="Hemopexin-like_dom"/>
</dbReference>
<dbReference type="GO" id="GO:0004222">
    <property type="term" value="F:metalloendopeptidase activity"/>
    <property type="evidence" value="ECO:0007669"/>
    <property type="project" value="InterPro"/>
</dbReference>
<dbReference type="GO" id="GO:0031012">
    <property type="term" value="C:extracellular matrix"/>
    <property type="evidence" value="ECO:0007669"/>
    <property type="project" value="InterPro"/>
</dbReference>
<evidence type="ECO:0000256" key="9">
    <source>
        <dbReference type="ARBA" id="ARBA00023049"/>
    </source>
</evidence>
<comment type="cofactor">
    <cofactor evidence="14">
        <name>Zn(2+)</name>
        <dbReference type="ChEBI" id="CHEBI:29105"/>
    </cofactor>
    <text evidence="14">Binds 2 Zn(2+) ions per subunit.</text>
</comment>
<dbReference type="Pfam" id="PF00413">
    <property type="entry name" value="Peptidase_M10"/>
    <property type="match status" value="1"/>
</dbReference>
<evidence type="ECO:0000256" key="2">
    <source>
        <dbReference type="ARBA" id="ARBA00022670"/>
    </source>
</evidence>
<keyword evidence="2" id="KW-0645">Protease</keyword>
<name>A0A914UVR2_9BILA</name>
<dbReference type="InterPro" id="IPR001818">
    <property type="entry name" value="Pept_M10_metallopeptidase"/>
</dbReference>
<feature type="binding site" evidence="14">
    <location>
        <position position="214"/>
    </location>
    <ligand>
        <name>Ca(2+)</name>
        <dbReference type="ChEBI" id="CHEBI:29108"/>
        <label>5</label>
    </ligand>
</feature>
<dbReference type="GO" id="GO:0030198">
    <property type="term" value="P:extracellular matrix organization"/>
    <property type="evidence" value="ECO:0007669"/>
    <property type="project" value="TreeGrafter"/>
</dbReference>
<evidence type="ECO:0000256" key="1">
    <source>
        <dbReference type="ARBA" id="ARBA00010370"/>
    </source>
</evidence>
<proteinExistence type="inferred from homology"/>
<feature type="domain" description="Peptidase metallopeptidase" evidence="17">
    <location>
        <begin position="5"/>
        <end position="166"/>
    </location>
</feature>
<keyword evidence="6" id="KW-0378">Hydrolase</keyword>
<dbReference type="CDD" id="cd04278">
    <property type="entry name" value="ZnMc_MMP"/>
    <property type="match status" value="1"/>
</dbReference>
<keyword evidence="5" id="KW-0677">Repeat</keyword>
<keyword evidence="8 14" id="KW-0106">Calcium</keyword>
<dbReference type="Pfam" id="PF00045">
    <property type="entry name" value="Hemopexin"/>
    <property type="match status" value="3"/>
</dbReference>
<feature type="binding site" evidence="14">
    <location>
        <position position="94"/>
    </location>
    <ligand>
        <name>Ca(2+)</name>
        <dbReference type="ChEBI" id="CHEBI:29108"/>
        <label>3</label>
    </ligand>
</feature>
<feature type="repeat" description="Hemopexin" evidence="15">
    <location>
        <begin position="208"/>
        <end position="252"/>
    </location>
</feature>
<evidence type="ECO:0000313" key="19">
    <source>
        <dbReference type="WBParaSite" id="PSAMB.scaffold12size138133.g197.t1"/>
    </source>
</evidence>
<evidence type="ECO:0000256" key="4">
    <source>
        <dbReference type="ARBA" id="ARBA00022729"/>
    </source>
</evidence>
<dbReference type="SUPFAM" id="SSF50923">
    <property type="entry name" value="Hemopexin-like domain"/>
    <property type="match status" value="1"/>
</dbReference>
<feature type="binding site" evidence="14">
    <location>
        <position position="69"/>
    </location>
    <ligand>
        <name>Ca(2+)</name>
        <dbReference type="ChEBI" id="CHEBI:29108"/>
        <label>3</label>
    </ligand>
</feature>
<feature type="active site" evidence="12">
    <location>
        <position position="118"/>
    </location>
</feature>
<keyword evidence="11" id="KW-1015">Disulfide bond</keyword>
<feature type="binding site" evidence="14">
    <location>
        <position position="94"/>
    </location>
    <ligand>
        <name>Ca(2+)</name>
        <dbReference type="ChEBI" id="CHEBI:29108"/>
        <label>1</label>
    </ligand>
</feature>
<dbReference type="InterPro" id="IPR021190">
    <property type="entry name" value="Pept_M10A"/>
</dbReference>
<dbReference type="PRINTS" id="PR00138">
    <property type="entry name" value="MATRIXIN"/>
</dbReference>
<dbReference type="Gene3D" id="2.110.10.10">
    <property type="entry name" value="Hemopexin-like domain"/>
    <property type="match status" value="2"/>
</dbReference>
<evidence type="ECO:0000256" key="12">
    <source>
        <dbReference type="PIRSR" id="PIRSR001191-1"/>
    </source>
</evidence>
<feature type="binding site" evidence="14">
    <location>
        <position position="89"/>
    </location>
    <ligand>
        <name>Zn(2+)</name>
        <dbReference type="ChEBI" id="CHEBI:29105"/>
        <label>1</label>
    </ligand>
</feature>
<evidence type="ECO:0000256" key="14">
    <source>
        <dbReference type="PIRSR" id="PIRSR621190-2"/>
    </source>
</evidence>
<evidence type="ECO:0000313" key="18">
    <source>
        <dbReference type="Proteomes" id="UP000887566"/>
    </source>
</evidence>
<evidence type="ECO:0000256" key="8">
    <source>
        <dbReference type="ARBA" id="ARBA00022837"/>
    </source>
</evidence>
<dbReference type="Gene3D" id="3.40.390.10">
    <property type="entry name" value="Collagenase (Catalytic Domain)"/>
    <property type="match status" value="1"/>
</dbReference>
<evidence type="ECO:0000256" key="11">
    <source>
        <dbReference type="ARBA" id="ARBA00023157"/>
    </source>
</evidence>
<evidence type="ECO:0000259" key="17">
    <source>
        <dbReference type="SMART" id="SM00235"/>
    </source>
</evidence>
<dbReference type="InterPro" id="IPR024079">
    <property type="entry name" value="MetalloPept_cat_dom_sf"/>
</dbReference>
<reference evidence="19" key="1">
    <citation type="submission" date="2022-11" db="UniProtKB">
        <authorList>
            <consortium name="WormBaseParasite"/>
        </authorList>
    </citation>
    <scope>IDENTIFICATION</scope>
</reference>
<evidence type="ECO:0000256" key="16">
    <source>
        <dbReference type="SAM" id="MobiDB-lite"/>
    </source>
</evidence>
<evidence type="ECO:0000256" key="10">
    <source>
        <dbReference type="ARBA" id="ARBA00023145"/>
    </source>
</evidence>
<feature type="repeat" description="Hemopexin" evidence="15">
    <location>
        <begin position="256"/>
        <end position="304"/>
    </location>
</feature>
<dbReference type="InterPro" id="IPR036375">
    <property type="entry name" value="Hemopexin-like_dom_sf"/>
</dbReference>
<evidence type="ECO:0000256" key="3">
    <source>
        <dbReference type="ARBA" id="ARBA00022723"/>
    </source>
</evidence>
<keyword evidence="9" id="KW-0482">Metalloprotease</keyword>
<feature type="binding site" evidence="13">
    <location>
        <position position="117"/>
    </location>
    <ligand>
        <name>Zn(2+)</name>
        <dbReference type="ChEBI" id="CHEBI:29105"/>
        <label>2</label>
        <note>catalytic</note>
    </ligand>
</feature>